<dbReference type="GO" id="GO:0016798">
    <property type="term" value="F:hydrolase activity, acting on glycosyl bonds"/>
    <property type="evidence" value="ECO:0007669"/>
    <property type="project" value="UniProtKB-KW"/>
</dbReference>
<name>A0ABW0F8G4_9HYPH</name>
<dbReference type="EC" id="3.2.2.-" evidence="5"/>
<dbReference type="CDD" id="cd10028">
    <property type="entry name" value="UDG-F2_TDG_MUG"/>
    <property type="match status" value="1"/>
</dbReference>
<keyword evidence="3" id="KW-0234">DNA repair</keyword>
<dbReference type="Gene3D" id="3.40.470.10">
    <property type="entry name" value="Uracil-DNA glycosylase-like domain"/>
    <property type="match status" value="1"/>
</dbReference>
<evidence type="ECO:0000313" key="6">
    <source>
        <dbReference type="Proteomes" id="UP001595976"/>
    </source>
</evidence>
<dbReference type="SUPFAM" id="SSF52141">
    <property type="entry name" value="Uracil-DNA glycosylase-like"/>
    <property type="match status" value="1"/>
</dbReference>
<keyword evidence="1" id="KW-0227">DNA damage</keyword>
<protein>
    <submittedName>
        <fullName evidence="5">Mismatch-specific DNA-glycosylase</fullName>
        <ecNumber evidence="5">3.2.2.-</ecNumber>
    </submittedName>
</protein>
<organism evidence="5 6">
    <name type="scientific">Bosea minatitlanensis</name>
    <dbReference type="NCBI Taxonomy" id="128782"/>
    <lineage>
        <taxon>Bacteria</taxon>
        <taxon>Pseudomonadati</taxon>
        <taxon>Pseudomonadota</taxon>
        <taxon>Alphaproteobacteria</taxon>
        <taxon>Hyphomicrobiales</taxon>
        <taxon>Boseaceae</taxon>
        <taxon>Bosea</taxon>
    </lineage>
</organism>
<dbReference type="PANTHER" id="PTHR12159:SF9">
    <property type="entry name" value="G_T MISMATCH-SPECIFIC THYMINE DNA GLYCOSYLASE"/>
    <property type="match status" value="1"/>
</dbReference>
<keyword evidence="6" id="KW-1185">Reference proteome</keyword>
<gene>
    <name evidence="5" type="ORF">ACFPK2_17835</name>
</gene>
<accession>A0ABW0F8G4</accession>
<keyword evidence="5" id="KW-0326">Glycosidase</keyword>
<dbReference type="RefSeq" id="WP_158444536.1">
    <property type="nucleotide sequence ID" value="NZ_JAOAOS010000003.1"/>
</dbReference>
<dbReference type="PANTHER" id="PTHR12159">
    <property type="entry name" value="G/T AND G/U MISMATCH-SPECIFIC DNA GLYCOSYLASE"/>
    <property type="match status" value="1"/>
</dbReference>
<proteinExistence type="predicted"/>
<keyword evidence="2 5" id="KW-0378">Hydrolase</keyword>
<dbReference type="EMBL" id="JBHSLI010000007">
    <property type="protein sequence ID" value="MFC5294855.1"/>
    <property type="molecule type" value="Genomic_DNA"/>
</dbReference>
<comment type="caution">
    <text evidence="5">The sequence shown here is derived from an EMBL/GenBank/DDBJ whole genome shotgun (WGS) entry which is preliminary data.</text>
</comment>
<evidence type="ECO:0000256" key="1">
    <source>
        <dbReference type="ARBA" id="ARBA00022763"/>
    </source>
</evidence>
<evidence type="ECO:0000313" key="5">
    <source>
        <dbReference type="EMBL" id="MFC5294855.1"/>
    </source>
</evidence>
<reference evidence="6" key="1">
    <citation type="journal article" date="2019" name="Int. J. Syst. Evol. Microbiol.">
        <title>The Global Catalogue of Microorganisms (GCM) 10K type strain sequencing project: providing services to taxonomists for standard genome sequencing and annotation.</title>
        <authorList>
            <consortium name="The Broad Institute Genomics Platform"/>
            <consortium name="The Broad Institute Genome Sequencing Center for Infectious Disease"/>
            <person name="Wu L."/>
            <person name="Ma J."/>
        </authorList>
    </citation>
    <scope>NUCLEOTIDE SEQUENCE [LARGE SCALE GENOMIC DNA]</scope>
    <source>
        <strain evidence="6">CGMCC 1.15643</strain>
    </source>
</reference>
<dbReference type="Proteomes" id="UP001595976">
    <property type="component" value="Unassembled WGS sequence"/>
</dbReference>
<dbReference type="InterPro" id="IPR005122">
    <property type="entry name" value="Uracil-DNA_glycosylase-like"/>
</dbReference>
<evidence type="ECO:0000256" key="3">
    <source>
        <dbReference type="ARBA" id="ARBA00023204"/>
    </source>
</evidence>
<sequence>MTEPASRHEGRKATTGCEQAAPILPDVLEPGLHVVFCGTQAGAASAARGAYYAGPGNKFWTIIHQVGLVPERFAPERFRELPRWGIGLTDVAKRSSGPDSNLRGDHFDVAGLRGRIAAHRPRLLAFNGKRAARAALGAAAGPLAYGRQPGTFAGAGIFVLPSTSGAAAGYWSPEPWKELALAMTELDTP</sequence>
<evidence type="ECO:0000256" key="2">
    <source>
        <dbReference type="ARBA" id="ARBA00022801"/>
    </source>
</evidence>
<evidence type="ECO:0000259" key="4">
    <source>
        <dbReference type="Pfam" id="PF03167"/>
    </source>
</evidence>
<feature type="domain" description="Uracil-DNA glycosylase-like" evidence="4">
    <location>
        <begin position="26"/>
        <end position="170"/>
    </location>
</feature>
<dbReference type="InterPro" id="IPR015637">
    <property type="entry name" value="MUG/TDG"/>
</dbReference>
<dbReference type="InterPro" id="IPR036895">
    <property type="entry name" value="Uracil-DNA_glycosylase-like_sf"/>
</dbReference>
<dbReference type="Pfam" id="PF03167">
    <property type="entry name" value="UDG"/>
    <property type="match status" value="1"/>
</dbReference>